<protein>
    <submittedName>
        <fullName evidence="1">Uncharacterized protein</fullName>
    </submittedName>
</protein>
<reference evidence="1" key="1">
    <citation type="journal article" date="2017" name="Nature">
        <title>The sunflower genome provides insights into oil metabolism, flowering and Asterid evolution.</title>
        <authorList>
            <person name="Badouin H."/>
            <person name="Gouzy J."/>
            <person name="Grassa C.J."/>
            <person name="Murat F."/>
            <person name="Staton S.E."/>
            <person name="Cottret L."/>
            <person name="Lelandais-Briere C."/>
            <person name="Owens G.L."/>
            <person name="Carrere S."/>
            <person name="Mayjonade B."/>
            <person name="Legrand L."/>
            <person name="Gill N."/>
            <person name="Kane N.C."/>
            <person name="Bowers J.E."/>
            <person name="Hubner S."/>
            <person name="Bellec A."/>
            <person name="Berard A."/>
            <person name="Berges H."/>
            <person name="Blanchet N."/>
            <person name="Boniface M.C."/>
            <person name="Brunel D."/>
            <person name="Catrice O."/>
            <person name="Chaidir N."/>
            <person name="Claudel C."/>
            <person name="Donnadieu C."/>
            <person name="Faraut T."/>
            <person name="Fievet G."/>
            <person name="Helmstetter N."/>
            <person name="King M."/>
            <person name="Knapp S.J."/>
            <person name="Lai Z."/>
            <person name="Le Paslier M.C."/>
            <person name="Lippi Y."/>
            <person name="Lorenzon L."/>
            <person name="Mandel J.R."/>
            <person name="Marage G."/>
            <person name="Marchand G."/>
            <person name="Marquand E."/>
            <person name="Bret-Mestries E."/>
            <person name="Morien E."/>
            <person name="Nambeesan S."/>
            <person name="Nguyen T."/>
            <person name="Pegot-Espagnet P."/>
            <person name="Pouilly N."/>
            <person name="Raftis F."/>
            <person name="Sallet E."/>
            <person name="Schiex T."/>
            <person name="Thomas J."/>
            <person name="Vandecasteele C."/>
            <person name="Vares D."/>
            <person name="Vear F."/>
            <person name="Vautrin S."/>
            <person name="Crespi M."/>
            <person name="Mangin B."/>
            <person name="Burke J.M."/>
            <person name="Salse J."/>
            <person name="Munos S."/>
            <person name="Vincourt P."/>
            <person name="Rieseberg L.H."/>
            <person name="Langlade N.B."/>
        </authorList>
    </citation>
    <scope>NUCLEOTIDE SEQUENCE</scope>
    <source>
        <tissue evidence="1">Leaves</tissue>
    </source>
</reference>
<evidence type="ECO:0000313" key="2">
    <source>
        <dbReference type="Proteomes" id="UP000215914"/>
    </source>
</evidence>
<proteinExistence type="predicted"/>
<gene>
    <name evidence="1" type="ORF">HanXRQr2_Chr11g0516891</name>
</gene>
<sequence length="60" mass="7116">MFNINLSQSTLVTSNHCRTCKRWYPEEPFGQKSLICNTRKNTNNQIPMINRNMKDRKVNT</sequence>
<name>A0A9K3HTG0_HELAN</name>
<keyword evidence="2" id="KW-1185">Reference proteome</keyword>
<dbReference type="Proteomes" id="UP000215914">
    <property type="component" value="Unassembled WGS sequence"/>
</dbReference>
<evidence type="ECO:0000313" key="1">
    <source>
        <dbReference type="EMBL" id="KAF5784211.1"/>
    </source>
</evidence>
<dbReference type="AlphaFoldDB" id="A0A9K3HTG0"/>
<organism evidence="1 2">
    <name type="scientific">Helianthus annuus</name>
    <name type="common">Common sunflower</name>
    <dbReference type="NCBI Taxonomy" id="4232"/>
    <lineage>
        <taxon>Eukaryota</taxon>
        <taxon>Viridiplantae</taxon>
        <taxon>Streptophyta</taxon>
        <taxon>Embryophyta</taxon>
        <taxon>Tracheophyta</taxon>
        <taxon>Spermatophyta</taxon>
        <taxon>Magnoliopsida</taxon>
        <taxon>eudicotyledons</taxon>
        <taxon>Gunneridae</taxon>
        <taxon>Pentapetalae</taxon>
        <taxon>asterids</taxon>
        <taxon>campanulids</taxon>
        <taxon>Asterales</taxon>
        <taxon>Asteraceae</taxon>
        <taxon>Asteroideae</taxon>
        <taxon>Heliantheae alliance</taxon>
        <taxon>Heliantheae</taxon>
        <taxon>Helianthus</taxon>
    </lineage>
</organism>
<dbReference type="Gramene" id="mRNA:HanXRQr2_Chr11g0516891">
    <property type="protein sequence ID" value="mRNA:HanXRQr2_Chr11g0516891"/>
    <property type="gene ID" value="HanXRQr2_Chr11g0516891"/>
</dbReference>
<comment type="caution">
    <text evidence="1">The sequence shown here is derived from an EMBL/GenBank/DDBJ whole genome shotgun (WGS) entry which is preliminary data.</text>
</comment>
<reference evidence="1" key="2">
    <citation type="submission" date="2020-06" db="EMBL/GenBank/DDBJ databases">
        <title>Helianthus annuus Genome sequencing and assembly Release 2.</title>
        <authorList>
            <person name="Gouzy J."/>
            <person name="Langlade N."/>
            <person name="Munos S."/>
        </authorList>
    </citation>
    <scope>NUCLEOTIDE SEQUENCE</scope>
    <source>
        <tissue evidence="1">Leaves</tissue>
    </source>
</reference>
<dbReference type="EMBL" id="MNCJ02000326">
    <property type="protein sequence ID" value="KAF5784211.1"/>
    <property type="molecule type" value="Genomic_DNA"/>
</dbReference>
<accession>A0A9K3HTG0</accession>